<dbReference type="InterPro" id="IPR016098">
    <property type="entry name" value="CAP/MinC_C"/>
</dbReference>
<dbReference type="Gene3D" id="2.160.20.70">
    <property type="match status" value="1"/>
</dbReference>
<dbReference type="PROSITE" id="PS51329">
    <property type="entry name" value="C_CAP_COFACTOR_C"/>
    <property type="match status" value="1"/>
</dbReference>
<evidence type="ECO:0000256" key="1">
    <source>
        <dbReference type="ARBA" id="ARBA00008848"/>
    </source>
</evidence>
<accession>A0A0B2UDY0</accession>
<evidence type="ECO:0000313" key="4">
    <source>
        <dbReference type="Proteomes" id="UP000031056"/>
    </source>
</evidence>
<evidence type="ECO:0000313" key="3">
    <source>
        <dbReference type="EMBL" id="KHN69246.1"/>
    </source>
</evidence>
<dbReference type="Proteomes" id="UP000031056">
    <property type="component" value="Unassembled WGS sequence"/>
</dbReference>
<gene>
    <name evidence="3" type="ORF">M896_091740</name>
</gene>
<reference evidence="3 4" key="1">
    <citation type="journal article" date="2014" name="MBio">
        <title>The Ordospora colligata genome; evolution of extreme reduction in microsporidia and host-to-parasite horizontal gene transfer.</title>
        <authorList>
            <person name="Pombert J.-F."/>
            <person name="Haag K.L."/>
            <person name="Beidas S."/>
            <person name="Ebert D."/>
            <person name="Keeling P.J."/>
        </authorList>
    </citation>
    <scope>NUCLEOTIDE SEQUENCE [LARGE SCALE GENOMIC DNA]</scope>
    <source>
        <strain evidence="3 4">OC4</strain>
    </source>
</reference>
<dbReference type="EMBL" id="JOKQ01000009">
    <property type="protein sequence ID" value="KHN69246.1"/>
    <property type="molecule type" value="Genomic_DNA"/>
</dbReference>
<evidence type="ECO:0000259" key="2">
    <source>
        <dbReference type="PROSITE" id="PS51329"/>
    </source>
</evidence>
<dbReference type="AlphaFoldDB" id="A0A0B2UDY0"/>
<dbReference type="VEuPathDB" id="MicrosporidiaDB:M896_091740"/>
<dbReference type="RefSeq" id="XP_014563288.1">
    <property type="nucleotide sequence ID" value="XM_014707802.1"/>
</dbReference>
<dbReference type="InterPro" id="IPR017901">
    <property type="entry name" value="C-CAP_CF_C-like"/>
</dbReference>
<dbReference type="OrthoDB" id="194775at2759"/>
<sequence length="195" mass="22077">MESEIVKRIREGDLEWARKAILSIEDSIKLEPSLYGRRALIDKIQRLKSMYNCHAPLESTEIQMVKPFLLTRQENQIADSEKKKCIKNLHGENVGINDCCEVLIEKCSECVFNHFCSETSVLLMDVKNSKISCSAQQIRLNNCENVELVVHTQTGVYLHGCKSIVICGYGNSECNKFACVYDFSNPFGGGSYRIV</sequence>
<comment type="similarity">
    <text evidence="1">Belongs to the TBCC family.</text>
</comment>
<dbReference type="GeneID" id="26262387"/>
<dbReference type="Pfam" id="PF07986">
    <property type="entry name" value="TBCC"/>
    <property type="match status" value="1"/>
</dbReference>
<keyword evidence="4" id="KW-1185">Reference proteome</keyword>
<dbReference type="InParanoid" id="A0A0B2UDY0"/>
<organism evidence="3 4">
    <name type="scientific">Ordospora colligata OC4</name>
    <dbReference type="NCBI Taxonomy" id="1354746"/>
    <lineage>
        <taxon>Eukaryota</taxon>
        <taxon>Fungi</taxon>
        <taxon>Fungi incertae sedis</taxon>
        <taxon>Microsporidia</taxon>
        <taxon>Ordosporidae</taxon>
        <taxon>Ordospora</taxon>
    </lineage>
</organism>
<protein>
    <recommendedName>
        <fullName evidence="2">C-CAP/cofactor C-like domain-containing protein</fullName>
    </recommendedName>
</protein>
<name>A0A0B2UDY0_9MICR</name>
<feature type="domain" description="C-CAP/cofactor C-like" evidence="2">
    <location>
        <begin position="71"/>
        <end position="185"/>
    </location>
</feature>
<proteinExistence type="inferred from homology"/>
<dbReference type="HOGENOM" id="CLU_1384153_0_0_1"/>
<comment type="caution">
    <text evidence="3">The sequence shown here is derived from an EMBL/GenBank/DDBJ whole genome shotgun (WGS) entry which is preliminary data.</text>
</comment>
<dbReference type="InterPro" id="IPR012945">
    <property type="entry name" value="Tubulin-bd_cofactor_C_dom"/>
</dbReference>